<dbReference type="KEGG" id="saca:FFV09_00610"/>
<protein>
    <submittedName>
        <fullName evidence="15">CCA tRNA nucleotidyltransferase</fullName>
        <ecNumber evidence="15">2.7.7.72</ecNumber>
    </submittedName>
</protein>
<dbReference type="Gene3D" id="1.10.3090.10">
    <property type="entry name" value="cca-adding enzyme, domain 2"/>
    <property type="match status" value="1"/>
</dbReference>
<feature type="domain" description="CCA-adding enzyme C-terminal" evidence="14">
    <location>
        <begin position="412"/>
        <end position="468"/>
    </location>
</feature>
<evidence type="ECO:0000313" key="15">
    <source>
        <dbReference type="EMBL" id="QDH19486.1"/>
    </source>
</evidence>
<evidence type="ECO:0000256" key="4">
    <source>
        <dbReference type="ARBA" id="ARBA00022695"/>
    </source>
</evidence>
<sequence length="490" mass="53667">MKTVTQWKYADPEQVRLSADLLGTLEEAGHIACWVGGCVRDELIGRPVNDMDIATSARPEEVIGLFARTVPTGIQHGTVTVILDKMPFEVTTFRTESAYQDFRRPDEVTFVRSLDEDLRRRDFTMNAIARLPGGDYIDPYGGRADLERGLIRCVGEARERFREDALRMLRGVRFASVFGFELAPSTWEALLELRGNMRHIAAERVRAELEKMIGGPQPSAGLRLLARSGLLEDARIGLQPQALRAAAPERLDDLPPKPGELRWAALLQGLGVPGDEAESRLKSWTFSGGFAKSAAALLRIDEAMNAAGLFEGAAEAGGFALRREQLAAREEPAAGPERPGERQAGAEPPAKQEREAGALPHKPRKADARTVFVRCVLDFGRTAAETWLAYRSALHGADERLAARLERAAGWLAAIPAESPRELALGGHDLAGQLDRAPGPWLGALIRRLLEAVALGEIANEREALLAEALRLEARLAKNETQAQKEERPI</sequence>
<accession>A0A4Y6UT01</accession>
<dbReference type="GO" id="GO:0000166">
    <property type="term" value="F:nucleotide binding"/>
    <property type="evidence" value="ECO:0007669"/>
    <property type="project" value="UniProtKB-KW"/>
</dbReference>
<dbReference type="EC" id="2.7.7.72" evidence="15"/>
<evidence type="ECO:0000256" key="3">
    <source>
        <dbReference type="ARBA" id="ARBA00022694"/>
    </source>
</evidence>
<keyword evidence="5" id="KW-0479">Metal-binding</keyword>
<dbReference type="InterPro" id="IPR050264">
    <property type="entry name" value="Bact_CCA-adding_enz_type3_sf"/>
</dbReference>
<name>A0A4Y6UT01_SACBS</name>
<feature type="domain" description="Poly A polymerase head" evidence="12">
    <location>
        <begin position="35"/>
        <end position="152"/>
    </location>
</feature>
<dbReference type="AlphaFoldDB" id="A0A4Y6UT01"/>
<proteinExistence type="inferred from homology"/>
<keyword evidence="16" id="KW-1185">Reference proteome</keyword>
<dbReference type="Gene3D" id="3.30.460.10">
    <property type="entry name" value="Beta Polymerase, domain 2"/>
    <property type="match status" value="1"/>
</dbReference>
<dbReference type="SUPFAM" id="SSF81891">
    <property type="entry name" value="Poly A polymerase C-terminal region-like"/>
    <property type="match status" value="2"/>
</dbReference>
<evidence type="ECO:0000313" key="16">
    <source>
        <dbReference type="Proteomes" id="UP000316968"/>
    </source>
</evidence>
<gene>
    <name evidence="15" type="ORF">FFV09_00610</name>
</gene>
<dbReference type="Pfam" id="PF12627">
    <property type="entry name" value="PolyA_pol_RNAbd"/>
    <property type="match status" value="1"/>
</dbReference>
<evidence type="ECO:0000256" key="9">
    <source>
        <dbReference type="RuleBase" id="RU003953"/>
    </source>
</evidence>
<dbReference type="SUPFAM" id="SSF81301">
    <property type="entry name" value="Nucleotidyltransferase"/>
    <property type="match status" value="1"/>
</dbReference>
<evidence type="ECO:0000256" key="2">
    <source>
        <dbReference type="ARBA" id="ARBA00022679"/>
    </source>
</evidence>
<evidence type="ECO:0000259" key="13">
    <source>
        <dbReference type="Pfam" id="PF12627"/>
    </source>
</evidence>
<dbReference type="Gene3D" id="1.10.246.80">
    <property type="match status" value="1"/>
</dbReference>
<evidence type="ECO:0000256" key="6">
    <source>
        <dbReference type="ARBA" id="ARBA00022741"/>
    </source>
</evidence>
<keyword evidence="6" id="KW-0547">Nucleotide-binding</keyword>
<evidence type="ECO:0000256" key="5">
    <source>
        <dbReference type="ARBA" id="ARBA00022723"/>
    </source>
</evidence>
<dbReference type="Pfam" id="PF01743">
    <property type="entry name" value="PolyA_pol"/>
    <property type="match status" value="1"/>
</dbReference>
<dbReference type="Proteomes" id="UP000316968">
    <property type="component" value="Chromosome"/>
</dbReference>
<keyword evidence="2 9" id="KW-0808">Transferase</keyword>
<dbReference type="InterPro" id="IPR002646">
    <property type="entry name" value="PolA_pol_head_dom"/>
</dbReference>
<evidence type="ECO:0000256" key="10">
    <source>
        <dbReference type="SAM" id="Coils"/>
    </source>
</evidence>
<dbReference type="EMBL" id="CP041217">
    <property type="protein sequence ID" value="QDH19486.1"/>
    <property type="molecule type" value="Genomic_DNA"/>
</dbReference>
<dbReference type="InterPro" id="IPR032828">
    <property type="entry name" value="PolyA_RNA-bd"/>
</dbReference>
<dbReference type="GO" id="GO:0000049">
    <property type="term" value="F:tRNA binding"/>
    <property type="evidence" value="ECO:0007669"/>
    <property type="project" value="TreeGrafter"/>
</dbReference>
<comment type="similarity">
    <text evidence="9">Belongs to the tRNA nucleotidyltransferase/poly(A) polymerase family.</text>
</comment>
<dbReference type="GO" id="GO:0008033">
    <property type="term" value="P:tRNA processing"/>
    <property type="evidence" value="ECO:0007669"/>
    <property type="project" value="UniProtKB-KW"/>
</dbReference>
<dbReference type="InterPro" id="IPR032810">
    <property type="entry name" value="CCA-adding_enz_C"/>
</dbReference>
<dbReference type="GO" id="GO:0046872">
    <property type="term" value="F:metal ion binding"/>
    <property type="evidence" value="ECO:0007669"/>
    <property type="project" value="UniProtKB-KW"/>
</dbReference>
<keyword evidence="4 15" id="KW-0548">Nucleotidyltransferase</keyword>
<keyword evidence="8 9" id="KW-0694">RNA-binding</keyword>
<evidence type="ECO:0000256" key="11">
    <source>
        <dbReference type="SAM" id="MobiDB-lite"/>
    </source>
</evidence>
<dbReference type="GO" id="GO:0004810">
    <property type="term" value="F:CCA tRNA nucleotidyltransferase activity"/>
    <property type="evidence" value="ECO:0007669"/>
    <property type="project" value="UniProtKB-EC"/>
</dbReference>
<dbReference type="PANTHER" id="PTHR46173:SF1">
    <property type="entry name" value="CCA TRNA NUCLEOTIDYLTRANSFERASE 1, MITOCHONDRIAL"/>
    <property type="match status" value="1"/>
</dbReference>
<keyword evidence="3" id="KW-0819">tRNA processing</keyword>
<evidence type="ECO:0000256" key="1">
    <source>
        <dbReference type="ARBA" id="ARBA00001946"/>
    </source>
</evidence>
<dbReference type="InterPro" id="IPR043519">
    <property type="entry name" value="NT_sf"/>
</dbReference>
<organism evidence="15 16">
    <name type="scientific">Saccharibacillus brassicae</name>
    <dbReference type="NCBI Taxonomy" id="2583377"/>
    <lineage>
        <taxon>Bacteria</taxon>
        <taxon>Bacillati</taxon>
        <taxon>Bacillota</taxon>
        <taxon>Bacilli</taxon>
        <taxon>Bacillales</taxon>
        <taxon>Paenibacillaceae</taxon>
        <taxon>Saccharibacillus</taxon>
    </lineage>
</organism>
<keyword evidence="10" id="KW-0175">Coiled coil</keyword>
<evidence type="ECO:0000259" key="12">
    <source>
        <dbReference type="Pfam" id="PF01743"/>
    </source>
</evidence>
<reference evidence="15 16" key="1">
    <citation type="submission" date="2019-06" db="EMBL/GenBank/DDBJ databases">
        <title>Saccharibacillus brassicae sp. nov., an endophytic bacterium isolated from Chinese cabbage seeds (Brassica pekinensis).</title>
        <authorList>
            <person name="Jiang L."/>
            <person name="Lee J."/>
            <person name="Kim S.W."/>
        </authorList>
    </citation>
    <scope>NUCLEOTIDE SEQUENCE [LARGE SCALE GENOMIC DNA]</scope>
    <source>
        <strain evidence="16">KCTC 43072 / ATSA2</strain>
    </source>
</reference>
<dbReference type="OrthoDB" id="9805698at2"/>
<dbReference type="NCBIfam" id="NF009814">
    <property type="entry name" value="PRK13299.1"/>
    <property type="match status" value="1"/>
</dbReference>
<evidence type="ECO:0000256" key="7">
    <source>
        <dbReference type="ARBA" id="ARBA00022842"/>
    </source>
</evidence>
<feature type="coiled-coil region" evidence="10">
    <location>
        <begin position="455"/>
        <end position="487"/>
    </location>
</feature>
<evidence type="ECO:0000259" key="14">
    <source>
        <dbReference type="Pfam" id="PF13735"/>
    </source>
</evidence>
<evidence type="ECO:0000256" key="8">
    <source>
        <dbReference type="ARBA" id="ARBA00022884"/>
    </source>
</evidence>
<feature type="domain" description="tRNA nucleotidyltransferase/poly(A) polymerase RNA and SrmB- binding" evidence="13">
    <location>
        <begin position="179"/>
        <end position="232"/>
    </location>
</feature>
<comment type="cofactor">
    <cofactor evidence="1">
        <name>Mg(2+)</name>
        <dbReference type="ChEBI" id="CHEBI:18420"/>
    </cofactor>
</comment>
<dbReference type="CDD" id="cd05398">
    <property type="entry name" value="NT_ClassII-CCAase"/>
    <property type="match status" value="1"/>
</dbReference>
<dbReference type="Pfam" id="PF13735">
    <property type="entry name" value="tRNA_NucTran2_2"/>
    <property type="match status" value="1"/>
</dbReference>
<keyword evidence="7" id="KW-0460">Magnesium</keyword>
<feature type="region of interest" description="Disordered" evidence="11">
    <location>
        <begin position="327"/>
        <end position="363"/>
    </location>
</feature>
<dbReference type="PANTHER" id="PTHR46173">
    <property type="entry name" value="CCA TRNA NUCLEOTIDYLTRANSFERASE 1, MITOCHONDRIAL"/>
    <property type="match status" value="1"/>
</dbReference>